<evidence type="ECO:0000256" key="2">
    <source>
        <dbReference type="ARBA" id="ARBA00022475"/>
    </source>
</evidence>
<sequence length="365" mass="38270">MTADTSARPSAADSTGFVLASAACSCAAVVLAILNLLELDIPLTKFVRSLYHPVGYLPNLWLAYFSDIGDRIGKGDCMIALSLLLLLAGVWLKRADVKLAGWQTLAAHGIVAVLSNLLKHVVGRPRPKFIHTGAVDLSPFGGSGWDSFPSGHAMLAMAIAAVLAIRFPKGRWIFIGMAVAIAASRILRGSHFLTDTVGGAALGWLVGVVSGHPWRRWRLSLGCGLASLAPVCVGVSAAIWVAGHASPVQWAGSQLVLAGFFVTILSLIGYGWLALGLMPIRHLSKQTCKELAGMGVVMATGSALMAAAALCVCMAAWIRPRDVDSLSVTGDRAGDRVGAQDAVFCLLVILGLWASQAMRGLLPLS</sequence>
<proteinExistence type="predicted"/>
<feature type="transmembrane region" description="Helical" evidence="7">
    <location>
        <begin position="16"/>
        <end position="37"/>
    </location>
</feature>
<dbReference type="OrthoDB" id="9780507at2"/>
<gene>
    <name evidence="9" type="ORF">NSJP_0717</name>
</gene>
<dbReference type="Gene3D" id="1.20.144.10">
    <property type="entry name" value="Phosphatidic acid phosphatase type 2/haloperoxidase"/>
    <property type="match status" value="2"/>
</dbReference>
<dbReference type="AlphaFoldDB" id="A0A1W1I1Z9"/>
<dbReference type="GO" id="GO:0016787">
    <property type="term" value="F:hydrolase activity"/>
    <property type="evidence" value="ECO:0007669"/>
    <property type="project" value="UniProtKB-KW"/>
</dbReference>
<feature type="transmembrane region" description="Helical" evidence="7">
    <location>
        <begin position="255"/>
        <end position="275"/>
    </location>
</feature>
<dbReference type="KEGG" id="nja:NSJP_0717"/>
<evidence type="ECO:0000256" key="7">
    <source>
        <dbReference type="SAM" id="Phobius"/>
    </source>
</evidence>
<evidence type="ECO:0000313" key="10">
    <source>
        <dbReference type="Proteomes" id="UP000192042"/>
    </source>
</evidence>
<feature type="transmembrane region" description="Helical" evidence="7">
    <location>
        <begin position="172"/>
        <end position="190"/>
    </location>
</feature>
<feature type="transmembrane region" description="Helical" evidence="7">
    <location>
        <begin position="221"/>
        <end position="243"/>
    </location>
</feature>
<dbReference type="InterPro" id="IPR000326">
    <property type="entry name" value="PAP2/HPO"/>
</dbReference>
<comment type="subcellular location">
    <subcellularLocation>
        <location evidence="1">Cell membrane</location>
        <topology evidence="1">Multi-pass membrane protein</topology>
    </subcellularLocation>
</comment>
<feature type="transmembrane region" description="Helical" evidence="7">
    <location>
        <begin position="72"/>
        <end position="92"/>
    </location>
</feature>
<keyword evidence="10" id="KW-1185">Reference proteome</keyword>
<evidence type="ECO:0000256" key="4">
    <source>
        <dbReference type="ARBA" id="ARBA00022801"/>
    </source>
</evidence>
<dbReference type="STRING" id="1325564.NSJP_0717"/>
<organism evidence="9 10">
    <name type="scientific">Nitrospira japonica</name>
    <dbReference type="NCBI Taxonomy" id="1325564"/>
    <lineage>
        <taxon>Bacteria</taxon>
        <taxon>Pseudomonadati</taxon>
        <taxon>Nitrospirota</taxon>
        <taxon>Nitrospiria</taxon>
        <taxon>Nitrospirales</taxon>
        <taxon>Nitrospiraceae</taxon>
        <taxon>Nitrospira</taxon>
    </lineage>
</organism>
<protein>
    <recommendedName>
        <fullName evidence="8">Phosphatidic acid phosphatase type 2/haloperoxidase domain-containing protein</fullName>
    </recommendedName>
</protein>
<feature type="transmembrane region" description="Helical" evidence="7">
    <location>
        <begin position="296"/>
        <end position="318"/>
    </location>
</feature>
<evidence type="ECO:0000313" key="9">
    <source>
        <dbReference type="EMBL" id="SLM46889.1"/>
    </source>
</evidence>
<feature type="transmembrane region" description="Helical" evidence="7">
    <location>
        <begin position="49"/>
        <end position="66"/>
    </location>
</feature>
<keyword evidence="5 7" id="KW-1133">Transmembrane helix</keyword>
<dbReference type="SUPFAM" id="SSF48317">
    <property type="entry name" value="Acid phosphatase/Vanadium-dependent haloperoxidase"/>
    <property type="match status" value="1"/>
</dbReference>
<dbReference type="InterPro" id="IPR036938">
    <property type="entry name" value="PAP2/HPO_sf"/>
</dbReference>
<dbReference type="PANTHER" id="PTHR14969">
    <property type="entry name" value="SPHINGOSINE-1-PHOSPHATE PHOSPHOHYDROLASE"/>
    <property type="match status" value="1"/>
</dbReference>
<evidence type="ECO:0000256" key="6">
    <source>
        <dbReference type="ARBA" id="ARBA00023136"/>
    </source>
</evidence>
<dbReference type="RefSeq" id="WP_080885502.1">
    <property type="nucleotide sequence ID" value="NZ_LT828648.1"/>
</dbReference>
<dbReference type="GO" id="GO:0005886">
    <property type="term" value="C:plasma membrane"/>
    <property type="evidence" value="ECO:0007669"/>
    <property type="project" value="UniProtKB-SubCell"/>
</dbReference>
<feature type="transmembrane region" description="Helical" evidence="7">
    <location>
        <begin position="338"/>
        <end position="355"/>
    </location>
</feature>
<name>A0A1W1I1Z9_9BACT</name>
<feature type="transmembrane region" description="Helical" evidence="7">
    <location>
        <begin position="147"/>
        <end position="165"/>
    </location>
</feature>
<dbReference type="EMBL" id="LT828648">
    <property type="protein sequence ID" value="SLM46889.1"/>
    <property type="molecule type" value="Genomic_DNA"/>
</dbReference>
<evidence type="ECO:0000259" key="8">
    <source>
        <dbReference type="SMART" id="SM00014"/>
    </source>
</evidence>
<evidence type="ECO:0000256" key="3">
    <source>
        <dbReference type="ARBA" id="ARBA00022692"/>
    </source>
</evidence>
<dbReference type="Pfam" id="PF01569">
    <property type="entry name" value="PAP2"/>
    <property type="match status" value="1"/>
</dbReference>
<dbReference type="Proteomes" id="UP000192042">
    <property type="component" value="Chromosome I"/>
</dbReference>
<keyword evidence="2" id="KW-1003">Cell membrane</keyword>
<feature type="transmembrane region" description="Helical" evidence="7">
    <location>
        <begin position="196"/>
        <end position="214"/>
    </location>
</feature>
<dbReference type="SMART" id="SM00014">
    <property type="entry name" value="acidPPc"/>
    <property type="match status" value="1"/>
</dbReference>
<feature type="domain" description="Phosphatidic acid phosphatase type 2/haloperoxidase" evidence="8">
    <location>
        <begin position="97"/>
        <end position="211"/>
    </location>
</feature>
<keyword evidence="3 7" id="KW-0812">Transmembrane</keyword>
<dbReference type="PANTHER" id="PTHR14969:SF62">
    <property type="entry name" value="DECAPRENYLPHOSPHORYL-5-PHOSPHORIBOSE PHOSPHATASE RV3807C-RELATED"/>
    <property type="match status" value="1"/>
</dbReference>
<keyword evidence="6 7" id="KW-0472">Membrane</keyword>
<evidence type="ECO:0000256" key="5">
    <source>
        <dbReference type="ARBA" id="ARBA00022989"/>
    </source>
</evidence>
<feature type="transmembrane region" description="Helical" evidence="7">
    <location>
        <begin position="99"/>
        <end position="118"/>
    </location>
</feature>
<keyword evidence="4" id="KW-0378">Hydrolase</keyword>
<accession>A0A1W1I1Z9</accession>
<evidence type="ECO:0000256" key="1">
    <source>
        <dbReference type="ARBA" id="ARBA00004651"/>
    </source>
</evidence>
<reference evidence="9 10" key="1">
    <citation type="submission" date="2017-03" db="EMBL/GenBank/DDBJ databases">
        <authorList>
            <person name="Afonso C.L."/>
            <person name="Miller P.J."/>
            <person name="Scott M.A."/>
            <person name="Spackman E."/>
            <person name="Goraichik I."/>
            <person name="Dimitrov K.M."/>
            <person name="Suarez D.L."/>
            <person name="Swayne D.E."/>
        </authorList>
    </citation>
    <scope>NUCLEOTIDE SEQUENCE [LARGE SCALE GENOMIC DNA]</scope>
    <source>
        <strain evidence="9">Genome sequencing of Nitrospira japonica strain NJ11</strain>
    </source>
</reference>